<dbReference type="PANTHER" id="PTHR34606:SF15">
    <property type="entry name" value="BON DOMAIN-CONTAINING PROTEIN"/>
    <property type="match status" value="1"/>
</dbReference>
<evidence type="ECO:0000259" key="3">
    <source>
        <dbReference type="PROSITE" id="PS50914"/>
    </source>
</evidence>
<comment type="caution">
    <text evidence="4">The sequence shown here is derived from an EMBL/GenBank/DDBJ whole genome shotgun (WGS) entry which is preliminary data.</text>
</comment>
<proteinExistence type="predicted"/>
<feature type="domain" description="BON" evidence="3">
    <location>
        <begin position="43"/>
        <end position="112"/>
    </location>
</feature>
<evidence type="ECO:0000313" key="4">
    <source>
        <dbReference type="EMBL" id="TWH09415.1"/>
    </source>
</evidence>
<accession>A0A562DII7</accession>
<dbReference type="Proteomes" id="UP000321583">
    <property type="component" value="Unassembled WGS sequence"/>
</dbReference>
<name>A0A562DII7_9GAMM</name>
<dbReference type="OrthoDB" id="8910395at2"/>
<reference evidence="4 5" key="1">
    <citation type="submission" date="2019-07" db="EMBL/GenBank/DDBJ databases">
        <title>Genome sequencing of lignin-degrading bacterial isolates.</title>
        <authorList>
            <person name="Gladden J."/>
        </authorList>
    </citation>
    <scope>NUCLEOTIDE SEQUENCE [LARGE SCALE GENOMIC DNA]</scope>
    <source>
        <strain evidence="4 5">J19</strain>
    </source>
</reference>
<evidence type="ECO:0000313" key="5">
    <source>
        <dbReference type="Proteomes" id="UP000321583"/>
    </source>
</evidence>
<keyword evidence="5" id="KW-1185">Reference proteome</keyword>
<gene>
    <name evidence="4" type="ORF">L613_003800000020</name>
</gene>
<dbReference type="PANTHER" id="PTHR34606">
    <property type="entry name" value="BON DOMAIN-CONTAINING PROTEIN"/>
    <property type="match status" value="1"/>
</dbReference>
<dbReference type="RefSeq" id="WP_019397210.1">
    <property type="nucleotide sequence ID" value="NZ_VLJS01000067.1"/>
</dbReference>
<dbReference type="AlphaFoldDB" id="A0A562DII7"/>
<dbReference type="InterPro" id="IPR014004">
    <property type="entry name" value="Transpt-assoc_nodulatn_dom_bac"/>
</dbReference>
<feature type="chain" id="PRO_5021851314" evidence="2">
    <location>
        <begin position="24"/>
        <end position="116"/>
    </location>
</feature>
<feature type="signal peptide" evidence="2">
    <location>
        <begin position="1"/>
        <end position="23"/>
    </location>
</feature>
<dbReference type="PROSITE" id="PS50914">
    <property type="entry name" value="BON"/>
    <property type="match status" value="1"/>
</dbReference>
<keyword evidence="2" id="KW-0732">Signal</keyword>
<dbReference type="InterPro" id="IPR007055">
    <property type="entry name" value="BON_dom"/>
</dbReference>
<dbReference type="SMART" id="SM00749">
    <property type="entry name" value="BON"/>
    <property type="match status" value="1"/>
</dbReference>
<dbReference type="Gene3D" id="3.30.1340.30">
    <property type="match status" value="1"/>
</dbReference>
<protein>
    <submittedName>
        <fullName evidence="4">Hyperosmotically inducible protein</fullName>
    </submittedName>
</protein>
<evidence type="ECO:0000256" key="1">
    <source>
        <dbReference type="SAM" id="MobiDB-lite"/>
    </source>
</evidence>
<sequence length="116" mass="11987">MRKNATVLAATFAALLFSGAAMAGDNDPQKKKAADADSSQPVSDTWITTKVKSSLLADSDVSGTKIEVDTVDGVVYLTGTVGSQAQADEAKRIAGEIDGVAKVDTSRLKVDAQASR</sequence>
<evidence type="ECO:0000256" key="2">
    <source>
        <dbReference type="SAM" id="SignalP"/>
    </source>
</evidence>
<dbReference type="Pfam" id="PF04972">
    <property type="entry name" value="BON"/>
    <property type="match status" value="1"/>
</dbReference>
<feature type="region of interest" description="Disordered" evidence="1">
    <location>
        <begin position="23"/>
        <end position="43"/>
    </location>
</feature>
<dbReference type="EMBL" id="VLJS01000067">
    <property type="protein sequence ID" value="TWH09415.1"/>
    <property type="molecule type" value="Genomic_DNA"/>
</dbReference>
<dbReference type="InterPro" id="IPR051686">
    <property type="entry name" value="Lipoprotein_DolP"/>
</dbReference>
<organism evidence="4 5">
    <name type="scientific">Pseudoxanthomonas taiwanensis J19</name>
    <dbReference type="NCBI Taxonomy" id="935569"/>
    <lineage>
        <taxon>Bacteria</taxon>
        <taxon>Pseudomonadati</taxon>
        <taxon>Pseudomonadota</taxon>
        <taxon>Gammaproteobacteria</taxon>
        <taxon>Lysobacterales</taxon>
        <taxon>Lysobacteraceae</taxon>
        <taxon>Pseudoxanthomonas</taxon>
    </lineage>
</organism>